<name>A0A1H0ED67_9GAMM</name>
<protein>
    <submittedName>
        <fullName evidence="1">Uncharacterized protein</fullName>
    </submittedName>
</protein>
<dbReference type="AlphaFoldDB" id="A0A1H0ED67"/>
<dbReference type="STRING" id="419597.SAMN04487957_1027"/>
<evidence type="ECO:0000313" key="2">
    <source>
        <dbReference type="Proteomes" id="UP000199075"/>
    </source>
</evidence>
<keyword evidence="2" id="KW-1185">Reference proteome</keyword>
<proteinExistence type="predicted"/>
<dbReference type="EMBL" id="FNIV01000002">
    <property type="protein sequence ID" value="SDN80335.1"/>
    <property type="molecule type" value="Genomic_DNA"/>
</dbReference>
<dbReference type="RefSeq" id="WP_089676908.1">
    <property type="nucleotide sequence ID" value="NZ_FNIV01000002.1"/>
</dbReference>
<dbReference type="OrthoDB" id="6159568at2"/>
<dbReference type="Proteomes" id="UP000199075">
    <property type="component" value="Unassembled WGS sequence"/>
</dbReference>
<gene>
    <name evidence="1" type="ORF">SAMN04487957_1027</name>
</gene>
<evidence type="ECO:0000313" key="1">
    <source>
        <dbReference type="EMBL" id="SDN80335.1"/>
    </source>
</evidence>
<sequence length="146" mass="16289">MSDKQTQGQGWLARLEQRLFEASLPQVVQGMRHEASVEYRALVRDLKAPMVPGFEREVARTLNAAGQRDLIPAETLMPEMMARFTLTREAFDGEPSGYAELERVCNRCPAVGRCWKAMRAGASREVCRAFCPNAAAFEHRAMAVAS</sequence>
<accession>A0A1H0ED67</accession>
<organism evidence="1 2">
    <name type="scientific">Halomonas shengliensis</name>
    <dbReference type="NCBI Taxonomy" id="419597"/>
    <lineage>
        <taxon>Bacteria</taxon>
        <taxon>Pseudomonadati</taxon>
        <taxon>Pseudomonadota</taxon>
        <taxon>Gammaproteobacteria</taxon>
        <taxon>Oceanospirillales</taxon>
        <taxon>Halomonadaceae</taxon>
        <taxon>Halomonas</taxon>
    </lineage>
</organism>
<reference evidence="2" key="1">
    <citation type="submission" date="2016-10" db="EMBL/GenBank/DDBJ databases">
        <authorList>
            <person name="Varghese N."/>
            <person name="Submissions S."/>
        </authorList>
    </citation>
    <scope>NUCLEOTIDE SEQUENCE [LARGE SCALE GENOMIC DNA]</scope>
    <source>
        <strain evidence="2">CGMCC 1.6444</strain>
    </source>
</reference>